<sequence length="267" mass="29956">LFATRGDPVHCRFLPLLEDLGQVGSYAWGVAFLMHQFESMGSSDRQMAISSFYPFLQVWAYLHLPGLRRGILEQPGIVPLAQCWVPRRDTHLLGDQLASLQDAIDLYPQLDVVWQPYLEEGSEGQPWLEPARPYFGRTVWIHALNLVLPLHLYLTQRLLGLHRSAVDVTGEIASLRALLHSVVQDQEAAQREVEQLCAELDRVRRTQTGASSSRVAGGSQSDLEDRLAAAVRKAKEAQAELAERKTELRSATDRAAQLQREVDRVAT</sequence>
<dbReference type="PANTHER" id="PTHR46033">
    <property type="entry name" value="PROTEIN MAIN-LIKE 2"/>
    <property type="match status" value="1"/>
</dbReference>
<feature type="domain" description="Aminotransferase-like plant mobile" evidence="2">
    <location>
        <begin position="4"/>
        <end position="129"/>
    </location>
</feature>
<evidence type="ECO:0000259" key="2">
    <source>
        <dbReference type="Pfam" id="PF10536"/>
    </source>
</evidence>
<dbReference type="GO" id="GO:0010073">
    <property type="term" value="P:meristem maintenance"/>
    <property type="evidence" value="ECO:0007669"/>
    <property type="project" value="InterPro"/>
</dbReference>
<feature type="compositionally biased region" description="Basic and acidic residues" evidence="1">
    <location>
        <begin position="241"/>
        <end position="252"/>
    </location>
</feature>
<evidence type="ECO:0000256" key="1">
    <source>
        <dbReference type="SAM" id="MobiDB-lite"/>
    </source>
</evidence>
<comment type="caution">
    <text evidence="3">The sequence shown here is derived from an EMBL/GenBank/DDBJ whole genome shotgun (WGS) entry which is preliminary data.</text>
</comment>
<keyword evidence="4" id="KW-1185">Reference proteome</keyword>
<dbReference type="InterPro" id="IPR019557">
    <property type="entry name" value="AminoTfrase-like_pln_mobile"/>
</dbReference>
<dbReference type="InterPro" id="IPR044824">
    <property type="entry name" value="MAIN-like"/>
</dbReference>
<dbReference type="Pfam" id="PF10536">
    <property type="entry name" value="PMD"/>
    <property type="match status" value="1"/>
</dbReference>
<accession>A0A843WUQ5</accession>
<organism evidence="3 4">
    <name type="scientific">Colocasia esculenta</name>
    <name type="common">Wild taro</name>
    <name type="synonym">Arum esculentum</name>
    <dbReference type="NCBI Taxonomy" id="4460"/>
    <lineage>
        <taxon>Eukaryota</taxon>
        <taxon>Viridiplantae</taxon>
        <taxon>Streptophyta</taxon>
        <taxon>Embryophyta</taxon>
        <taxon>Tracheophyta</taxon>
        <taxon>Spermatophyta</taxon>
        <taxon>Magnoliopsida</taxon>
        <taxon>Liliopsida</taxon>
        <taxon>Araceae</taxon>
        <taxon>Aroideae</taxon>
        <taxon>Colocasieae</taxon>
        <taxon>Colocasia</taxon>
    </lineage>
</organism>
<evidence type="ECO:0000313" key="4">
    <source>
        <dbReference type="Proteomes" id="UP000652761"/>
    </source>
</evidence>
<proteinExistence type="predicted"/>
<feature type="region of interest" description="Disordered" evidence="1">
    <location>
        <begin position="241"/>
        <end position="267"/>
    </location>
</feature>
<dbReference type="EMBL" id="NMUH01005023">
    <property type="protein sequence ID" value="MQM11586.1"/>
    <property type="molecule type" value="Genomic_DNA"/>
</dbReference>
<feature type="non-terminal residue" evidence="3">
    <location>
        <position position="1"/>
    </location>
</feature>
<evidence type="ECO:0000313" key="3">
    <source>
        <dbReference type="EMBL" id="MQM11586.1"/>
    </source>
</evidence>
<dbReference type="PANTHER" id="PTHR46033:SF8">
    <property type="entry name" value="PROTEIN MAINTENANCE OF MERISTEMS-LIKE"/>
    <property type="match status" value="1"/>
</dbReference>
<gene>
    <name evidence="3" type="ORF">Taro_044500</name>
</gene>
<reference evidence="3" key="1">
    <citation type="submission" date="2017-07" db="EMBL/GenBank/DDBJ databases">
        <title>Taro Niue Genome Assembly and Annotation.</title>
        <authorList>
            <person name="Atibalentja N."/>
            <person name="Keating K."/>
            <person name="Fields C.J."/>
        </authorList>
    </citation>
    <scope>NUCLEOTIDE SEQUENCE</scope>
    <source>
        <strain evidence="3">Niue_2</strain>
        <tissue evidence="3">Leaf</tissue>
    </source>
</reference>
<dbReference type="Proteomes" id="UP000652761">
    <property type="component" value="Unassembled WGS sequence"/>
</dbReference>
<name>A0A843WUQ5_COLES</name>
<dbReference type="OrthoDB" id="1718581at2759"/>
<protein>
    <recommendedName>
        <fullName evidence="2">Aminotransferase-like plant mobile domain-containing protein</fullName>
    </recommendedName>
</protein>
<dbReference type="AlphaFoldDB" id="A0A843WUQ5"/>